<feature type="repeat" description="WD" evidence="3">
    <location>
        <begin position="97"/>
        <end position="138"/>
    </location>
</feature>
<dbReference type="RefSeq" id="WP_343907037.1">
    <property type="nucleotide sequence ID" value="NZ_BAAAJE010000006.1"/>
</dbReference>
<proteinExistence type="predicted"/>
<dbReference type="SUPFAM" id="SSF50978">
    <property type="entry name" value="WD40 repeat-like"/>
    <property type="match status" value="1"/>
</dbReference>
<dbReference type="PANTHER" id="PTHR22847">
    <property type="entry name" value="WD40 REPEAT PROTEIN"/>
    <property type="match status" value="1"/>
</dbReference>
<evidence type="ECO:0000313" key="4">
    <source>
        <dbReference type="EMBL" id="GAA1137402.1"/>
    </source>
</evidence>
<dbReference type="InterPro" id="IPR020472">
    <property type="entry name" value="WD40_PAC1"/>
</dbReference>
<comment type="caution">
    <text evidence="4">The sequence shown here is derived from an EMBL/GenBank/DDBJ whole genome shotgun (WGS) entry which is preliminary data.</text>
</comment>
<dbReference type="EMBL" id="BAAAJE010000006">
    <property type="protein sequence ID" value="GAA1137402.1"/>
    <property type="molecule type" value="Genomic_DNA"/>
</dbReference>
<dbReference type="PROSITE" id="PS50294">
    <property type="entry name" value="WD_REPEATS_REGION"/>
    <property type="match status" value="3"/>
</dbReference>
<dbReference type="PANTHER" id="PTHR22847:SF637">
    <property type="entry name" value="WD REPEAT DOMAIN 5B"/>
    <property type="match status" value="1"/>
</dbReference>
<evidence type="ECO:0000256" key="3">
    <source>
        <dbReference type="PROSITE-ProRule" id="PRU00221"/>
    </source>
</evidence>
<dbReference type="PROSITE" id="PS50082">
    <property type="entry name" value="WD_REPEATS_2"/>
    <property type="match status" value="3"/>
</dbReference>
<dbReference type="InterPro" id="IPR001680">
    <property type="entry name" value="WD40_rpt"/>
</dbReference>
<dbReference type="InterPro" id="IPR015943">
    <property type="entry name" value="WD40/YVTN_repeat-like_dom_sf"/>
</dbReference>
<sequence>MKSIELDLPAVGHTAPITSVALGFDGRLATGSYDGTVVVWPDATSAGSSRLVLRHRRLVNSVAWNPISASILASGSADKTVAIWDVSAPSTPLLAVLSRHTDDVNSVSWMPDGRRLVCVSEDGHVTMWDTTTSRLIGNLGAHRAHCMAASVNCYGDIASVGEDGLVRVTPDPADLGGDGSGSIARSFDSSIEGCAWSADGELLGLALDDGSLEIVGRGDLATVERYELSTSAVRSVAWGSGDRDLIAGTYDGGVYQIDREAGTVRRSSNDRAWPRSVAVHDDLVAVGSFSSRPQLYSRAGAAATITPQGTGVRGPNAVVVSGEIVAIGTDSGEVVVLRLADLAEVTVVKVGDSPVLGLAAEGDRIFGTTYSGLVFRLSPSGLSVIPERLGAPLPSAAAVGGRVFVGSYGGELISLDADTLEVVGREVVHEGSIKSLAALRDGRLLSASTDHCVSVSDGRAPTRRDLWRHGNLVNAVAQLDSFLVASASRDRTVRVGELPPSGVDARPQVLLGPDESIKAVAIIGSADEPVVVAGSYDFGLYVWRVDLGGGPPGQLTTGTRFDSLHQAVSAIAAAGPDQFVVAGWDRQIRRYETSADGMPHVAAATTLGYET</sequence>
<dbReference type="Gene3D" id="2.130.10.10">
    <property type="entry name" value="YVTN repeat-like/Quinoprotein amine dehydrogenase"/>
    <property type="match status" value="3"/>
</dbReference>
<keyword evidence="1 3" id="KW-0853">WD repeat</keyword>
<dbReference type="PROSITE" id="PS00678">
    <property type="entry name" value="WD_REPEATS_1"/>
    <property type="match status" value="1"/>
</dbReference>
<evidence type="ECO:0000256" key="2">
    <source>
        <dbReference type="ARBA" id="ARBA00022737"/>
    </source>
</evidence>
<dbReference type="Pfam" id="PF00400">
    <property type="entry name" value="WD40"/>
    <property type="match status" value="3"/>
</dbReference>
<keyword evidence="2" id="KW-0677">Repeat</keyword>
<evidence type="ECO:0000256" key="1">
    <source>
        <dbReference type="ARBA" id="ARBA00022574"/>
    </source>
</evidence>
<dbReference type="SUPFAM" id="SSF50998">
    <property type="entry name" value="Quinoprotein alcohol dehydrogenase-like"/>
    <property type="match status" value="2"/>
</dbReference>
<dbReference type="InterPro" id="IPR011047">
    <property type="entry name" value="Quinoprotein_ADH-like_sf"/>
</dbReference>
<dbReference type="InterPro" id="IPR036322">
    <property type="entry name" value="WD40_repeat_dom_sf"/>
</dbReference>
<protein>
    <submittedName>
        <fullName evidence="4">WD40 repeat domain-containing protein</fullName>
    </submittedName>
</protein>
<accession>A0ABN1UBL0</accession>
<organism evidence="4 5">
    <name type="scientific">Nocardioides aquiterrae</name>
    <dbReference type="NCBI Taxonomy" id="203799"/>
    <lineage>
        <taxon>Bacteria</taxon>
        <taxon>Bacillati</taxon>
        <taxon>Actinomycetota</taxon>
        <taxon>Actinomycetes</taxon>
        <taxon>Propionibacteriales</taxon>
        <taxon>Nocardioidaceae</taxon>
        <taxon>Nocardioides</taxon>
    </lineage>
</organism>
<keyword evidence="5" id="KW-1185">Reference proteome</keyword>
<evidence type="ECO:0000313" key="5">
    <source>
        <dbReference type="Proteomes" id="UP001499979"/>
    </source>
</evidence>
<feature type="repeat" description="WD" evidence="3">
    <location>
        <begin position="52"/>
        <end position="87"/>
    </location>
</feature>
<feature type="repeat" description="WD" evidence="3">
    <location>
        <begin position="10"/>
        <end position="40"/>
    </location>
</feature>
<dbReference type="PRINTS" id="PR00320">
    <property type="entry name" value="GPROTEINBRPT"/>
</dbReference>
<reference evidence="4 5" key="1">
    <citation type="journal article" date="2019" name="Int. J. Syst. Evol. Microbiol.">
        <title>The Global Catalogue of Microorganisms (GCM) 10K type strain sequencing project: providing services to taxonomists for standard genome sequencing and annotation.</title>
        <authorList>
            <consortium name="The Broad Institute Genomics Platform"/>
            <consortium name="The Broad Institute Genome Sequencing Center for Infectious Disease"/>
            <person name="Wu L."/>
            <person name="Ma J."/>
        </authorList>
    </citation>
    <scope>NUCLEOTIDE SEQUENCE [LARGE SCALE GENOMIC DNA]</scope>
    <source>
        <strain evidence="4 5">JCM 11813</strain>
    </source>
</reference>
<dbReference type="Proteomes" id="UP001499979">
    <property type="component" value="Unassembled WGS sequence"/>
</dbReference>
<name>A0ABN1UBL0_9ACTN</name>
<gene>
    <name evidence="4" type="ORF">GCM10009606_16710</name>
</gene>
<dbReference type="InterPro" id="IPR019775">
    <property type="entry name" value="WD40_repeat_CS"/>
</dbReference>
<dbReference type="SMART" id="SM00320">
    <property type="entry name" value="WD40"/>
    <property type="match status" value="11"/>
</dbReference>